<keyword evidence="10" id="KW-1185">Reference proteome</keyword>
<evidence type="ECO:0000256" key="3">
    <source>
        <dbReference type="ARBA" id="ARBA00022737"/>
    </source>
</evidence>
<evidence type="ECO:0000259" key="9">
    <source>
        <dbReference type="Pfam" id="PF21282"/>
    </source>
</evidence>
<sequence>MIAASEPVEYIPGGRQIILRHPESVTNQQLLNNQTVEGESILLQKFSEVNISDTLPKEFWIVRENDTCGEEELYCSGKIAIHSKGNQTAKILETTYTCETDIKHALWCKFHTNIPDHLARGKETDEEDNSDKTIECICLIDSYTLKVFTNFGEDYVSSLQFQVSAVWSTRYGILLEKTQVPISETRYTSLERNRLQLHNDTNLPVVFSLTHPLDEICPVLIKHGNISYMYDSNQQIVFTSSEPSLAVIYDTKTGLHSVYKIRKASTEECQMVCGNSDTTPSMFNQSASASPLNIGSNLSCNKSTNKGHLSIFGVPNPQFNIGLGMSNSPFGSRTSYTTTCSGGPSPSQQQQQHSRSQSPMATISRCQSPTHSAFSPLLGAPANSIIHHTRLHQTVMASVLNQTQNSPFGSCSNIQLQDVISPSKPLYPEICLDHVWTENVGIPKDVMSSRASKVFLSSDFVGQNYLCYLVPHRSQLSLVRLEKTNKQQQIIFGMVTNIVAKGAVNIPSLHIIAIMDLSNAVVLYSGVTCIGKLHVTGILPNLTGYNYFLSNINHKLGSPFPRRSSLISQNCAASHDIKFEEGLHLLSPVGGNSARPPILLENSLIENNFLVLKEAVGNKITLEYGSKNYFRITLPTSSTSPLVTKCLQTLRSVLQKDLAMQLLVKWYGARNAPGPQNFSSEQEWYLFLVVLFTLLGYEVEKLQLIQKNEKDQLNERNSPIVVSKKQKTNNSGSNDDWKYMTNFMKNGSSKIFISNILGLQKTSNIIQTSVPHIIESNNTGKINTQSILFPYFPLVLLSLHLLYEELKLNCVMSESLHLLAQLLYQLSLDLKFDVYAHHYFLDFQSVYYLKNAVSQMKEADLQKIAMPNYIPLKPPNIFETLNNLLNGMEVTPFPYLSQVNLKTKNIIYLIALIANENKPIVLEIDRFIKHIIPVGSRIDFQESGNKFEKEICKNIECSAIDRIVLLYHELGMNKKDLETLPPGVSLLLKDIMYRCRERPPSNWPMQVYELVDRQDLSALGEHLKSSVLNHLENEGKNYSIKDPEQDDGMEFDDAVLKLRFNKDHRIAEVRKLLNSSKPNVQVAALMGVGLVYQGTAHRHISHALLSEIGRPPGPEMKNCIDRESYSLAAGLALGLVVLGCGGGPDLANIPDTLHYYMVGGHVRPFTGAQKDKYKSPSYQIREGDSINIDVTSPGATIALGLMYFDTGNKAVAEWMQAPDTQYLLDFVRPDFLLLRILAKSLILWNEIEPTKSWVSSHVPNIVYKYRLQKPTSEIGQNVDLETMNQAYCNIIAGACMALGLKFAGTANRNAFKTLYNYAQMFTALSHKTIAELAGKSTIETCLNVTLLSAAVVMAGTGNLEIMRICRHIRTRVGPASNVVTYGSHLATHMALGLLFLGGGKYTLSNSPSAVAALIISLFPKFPTHSNDNRYHLQALRHLYVLAAEPRVILPRDIDSGQYCYATVHLTFESEKDGDGQDLILQAPCLLPQLCTIKKIELKDDRYWEIIFVKDHNWQQLENMLKKCETLDVKQRAGCLPYIEDPHGFRSLIAQTLTTENVIAWAARPECVTSFTNDKTILNIVKCFLQWPKQNKTKTEISFKMQSCGSSAKNSSGYLSQSLSNTSERISGSWNEQSDSSNEKMEIVETLSCSKDANSFCKYDGQHSEMTEFEKQFLHTFAIIVYECVIKDKVSLLPLWVNLIKSMEIIEKEPNSFSIWQIKLVSSQMLKKSYIESKNPVLGTESILAIKQNISYIMDSWERELTPHIKSYLTSGNIEENIPLLQRMCTYFVFYDIPYKMDYQTILASLLNTEAKSKIPNVTWYKLHKILKSS</sequence>
<dbReference type="InterPro" id="IPR046794">
    <property type="entry name" value="Apc1_MidN"/>
</dbReference>
<organism evidence="10 11">
    <name type="scientific">Bombus impatiens</name>
    <name type="common">Bumblebee</name>
    <dbReference type="NCBI Taxonomy" id="132113"/>
    <lineage>
        <taxon>Eukaryota</taxon>
        <taxon>Metazoa</taxon>
        <taxon>Ecdysozoa</taxon>
        <taxon>Arthropoda</taxon>
        <taxon>Hexapoda</taxon>
        <taxon>Insecta</taxon>
        <taxon>Pterygota</taxon>
        <taxon>Neoptera</taxon>
        <taxon>Endopterygota</taxon>
        <taxon>Hymenoptera</taxon>
        <taxon>Apocrita</taxon>
        <taxon>Aculeata</taxon>
        <taxon>Apoidea</taxon>
        <taxon>Anthophila</taxon>
        <taxon>Apidae</taxon>
        <taxon>Bombus</taxon>
        <taxon>Pyrobombus</taxon>
    </lineage>
</organism>
<protein>
    <submittedName>
        <fullName evidence="11">Anaphase-promoting complex subunit 1 isoform X2</fullName>
    </submittedName>
</protein>
<evidence type="ECO:0000256" key="6">
    <source>
        <dbReference type="SAM" id="MobiDB-lite"/>
    </source>
</evidence>
<evidence type="ECO:0000313" key="10">
    <source>
        <dbReference type="Proteomes" id="UP000515180"/>
    </source>
</evidence>
<evidence type="ECO:0000259" key="8">
    <source>
        <dbReference type="Pfam" id="PF20518"/>
    </source>
</evidence>
<evidence type="ECO:0000256" key="1">
    <source>
        <dbReference type="ARBA" id="ARBA00010547"/>
    </source>
</evidence>
<evidence type="ECO:0000256" key="4">
    <source>
        <dbReference type="ARBA" id="ARBA00022776"/>
    </source>
</evidence>
<evidence type="ECO:0000259" key="7">
    <source>
        <dbReference type="Pfam" id="PF18122"/>
    </source>
</evidence>
<feature type="domain" description="Anaphase-promoting complex subunit 1 beta-sandwich" evidence="9">
    <location>
        <begin position="1446"/>
        <end position="1531"/>
    </location>
</feature>
<dbReference type="Pfam" id="PF21282">
    <property type="entry name" value="APC1_3rd"/>
    <property type="match status" value="1"/>
</dbReference>
<dbReference type="GO" id="GO:0007091">
    <property type="term" value="P:metaphase/anaphase transition of mitotic cell cycle"/>
    <property type="evidence" value="ECO:0007669"/>
    <property type="project" value="TreeGrafter"/>
</dbReference>
<dbReference type="PANTHER" id="PTHR12827">
    <property type="entry name" value="MEIOTIC CHECKPOINT REGULATOR TSG24 FAMILY MEMBER"/>
    <property type="match status" value="1"/>
</dbReference>
<dbReference type="InterPro" id="IPR024990">
    <property type="entry name" value="Apc1"/>
</dbReference>
<dbReference type="RefSeq" id="XP_033175807.1">
    <property type="nucleotide sequence ID" value="XM_033319916.1"/>
</dbReference>
<feature type="domain" description="Anaphase-promoting complex subunit 1 C-terminal" evidence="7">
    <location>
        <begin position="1652"/>
        <end position="1793"/>
    </location>
</feature>
<name>A0A6P8LBS1_BOMIM</name>
<gene>
    <name evidence="11" type="primary">LOC100745476</name>
</gene>
<dbReference type="Pfam" id="PF20518">
    <property type="entry name" value="Apc1_MidN"/>
    <property type="match status" value="1"/>
</dbReference>
<dbReference type="GO" id="GO:0070979">
    <property type="term" value="P:protein K11-linked ubiquitination"/>
    <property type="evidence" value="ECO:0007669"/>
    <property type="project" value="TreeGrafter"/>
</dbReference>
<keyword evidence="2" id="KW-0132">Cell division</keyword>
<evidence type="ECO:0000256" key="5">
    <source>
        <dbReference type="ARBA" id="ARBA00023306"/>
    </source>
</evidence>
<dbReference type="CTD" id="32473"/>
<evidence type="ECO:0000256" key="2">
    <source>
        <dbReference type="ARBA" id="ARBA00022618"/>
    </source>
</evidence>
<keyword evidence="3" id="KW-0677">Repeat</keyword>
<dbReference type="GeneID" id="100745476"/>
<dbReference type="GO" id="GO:0031145">
    <property type="term" value="P:anaphase-promoting complex-dependent catabolic process"/>
    <property type="evidence" value="ECO:0007669"/>
    <property type="project" value="TreeGrafter"/>
</dbReference>
<feature type="compositionally biased region" description="Low complexity" evidence="6">
    <location>
        <begin position="341"/>
        <end position="359"/>
    </location>
</feature>
<keyword evidence="4" id="KW-0498">Mitosis</keyword>
<dbReference type="GO" id="GO:0051301">
    <property type="term" value="P:cell division"/>
    <property type="evidence" value="ECO:0007669"/>
    <property type="project" value="UniProtKB-KW"/>
</dbReference>
<dbReference type="InterPro" id="IPR011989">
    <property type="entry name" value="ARM-like"/>
</dbReference>
<feature type="region of interest" description="Disordered" evidence="6">
    <location>
        <begin position="334"/>
        <end position="369"/>
    </location>
</feature>
<evidence type="ECO:0000313" key="11">
    <source>
        <dbReference type="RefSeq" id="XP_033175807.1"/>
    </source>
</evidence>
<dbReference type="Pfam" id="PF18122">
    <property type="entry name" value="APC1_C"/>
    <property type="match status" value="1"/>
</dbReference>
<feature type="compositionally biased region" description="Polar residues" evidence="6">
    <location>
        <begin position="360"/>
        <end position="369"/>
    </location>
</feature>
<dbReference type="Proteomes" id="UP000515180">
    <property type="component" value="Unplaced"/>
</dbReference>
<reference evidence="11" key="1">
    <citation type="submission" date="2025-08" db="UniProtKB">
        <authorList>
            <consortium name="RefSeq"/>
        </authorList>
    </citation>
    <scope>IDENTIFICATION</scope>
</reference>
<feature type="domain" description="Anaphase-promoting complex subunit 1 middle" evidence="8">
    <location>
        <begin position="694"/>
        <end position="1017"/>
    </location>
</feature>
<keyword evidence="5" id="KW-0131">Cell cycle</keyword>
<dbReference type="PANTHER" id="PTHR12827:SF3">
    <property type="entry name" value="ANAPHASE-PROMOTING COMPLEX SUBUNIT 1"/>
    <property type="match status" value="1"/>
</dbReference>
<dbReference type="InterPro" id="IPR048971">
    <property type="entry name" value="Apc1_3rd"/>
</dbReference>
<accession>A0A6P8LBS1</accession>
<dbReference type="InterPro" id="IPR041221">
    <property type="entry name" value="APC1_C"/>
</dbReference>
<comment type="similarity">
    <text evidence="1">Belongs to the APC1 family.</text>
</comment>
<dbReference type="Gene3D" id="1.25.10.10">
    <property type="entry name" value="Leucine-rich Repeat Variant"/>
    <property type="match status" value="2"/>
</dbReference>
<dbReference type="GO" id="GO:0060090">
    <property type="term" value="F:molecular adaptor activity"/>
    <property type="evidence" value="ECO:0007669"/>
    <property type="project" value="TreeGrafter"/>
</dbReference>
<proteinExistence type="inferred from homology"/>
<dbReference type="GO" id="GO:0005680">
    <property type="term" value="C:anaphase-promoting complex"/>
    <property type="evidence" value="ECO:0007669"/>
    <property type="project" value="InterPro"/>
</dbReference>